<evidence type="ECO:0000313" key="5">
    <source>
        <dbReference type="Proteomes" id="UP000644693"/>
    </source>
</evidence>
<dbReference type="Pfam" id="PF00440">
    <property type="entry name" value="TetR_N"/>
    <property type="match status" value="1"/>
</dbReference>
<dbReference type="Gene3D" id="1.10.357.10">
    <property type="entry name" value="Tetracycline Repressor, domain 2"/>
    <property type="match status" value="1"/>
</dbReference>
<evidence type="ECO:0000256" key="2">
    <source>
        <dbReference type="PROSITE-ProRule" id="PRU00335"/>
    </source>
</evidence>
<organism evidence="4 5">
    <name type="scientific">Parahalioglobus pacificus</name>
    <dbReference type="NCBI Taxonomy" id="930806"/>
    <lineage>
        <taxon>Bacteria</taxon>
        <taxon>Pseudomonadati</taxon>
        <taxon>Pseudomonadota</taxon>
        <taxon>Gammaproteobacteria</taxon>
        <taxon>Cellvibrionales</taxon>
        <taxon>Halieaceae</taxon>
        <taxon>Parahalioglobus</taxon>
    </lineage>
</organism>
<dbReference type="InterPro" id="IPR050109">
    <property type="entry name" value="HTH-type_TetR-like_transc_reg"/>
</dbReference>
<dbReference type="InterPro" id="IPR013573">
    <property type="entry name" value="Tscrpt_reg_YcdC_C"/>
</dbReference>
<dbReference type="RefSeq" id="WP_189474230.1">
    <property type="nucleotide sequence ID" value="NZ_BMYM01000001.1"/>
</dbReference>
<evidence type="ECO:0000259" key="3">
    <source>
        <dbReference type="PROSITE" id="PS50977"/>
    </source>
</evidence>
<dbReference type="PROSITE" id="PS50977">
    <property type="entry name" value="HTH_TETR_2"/>
    <property type="match status" value="1"/>
</dbReference>
<keyword evidence="5" id="KW-1185">Reference proteome</keyword>
<dbReference type="InterPro" id="IPR009057">
    <property type="entry name" value="Homeodomain-like_sf"/>
</dbReference>
<dbReference type="Gene3D" id="1.10.10.60">
    <property type="entry name" value="Homeodomain-like"/>
    <property type="match status" value="1"/>
</dbReference>
<reference evidence="4" key="2">
    <citation type="submission" date="2020-09" db="EMBL/GenBank/DDBJ databases">
        <authorList>
            <person name="Sun Q."/>
            <person name="Kim S."/>
        </authorList>
    </citation>
    <scope>NUCLEOTIDE SEQUENCE</scope>
    <source>
        <strain evidence="4">KCTC 23430</strain>
    </source>
</reference>
<name>A0A918XD46_9GAMM</name>
<dbReference type="Proteomes" id="UP000644693">
    <property type="component" value="Unassembled WGS sequence"/>
</dbReference>
<dbReference type="Pfam" id="PF08362">
    <property type="entry name" value="TetR_C_3"/>
    <property type="match status" value="1"/>
</dbReference>
<keyword evidence="1 2" id="KW-0238">DNA-binding</keyword>
<dbReference type="InterPro" id="IPR036271">
    <property type="entry name" value="Tet_transcr_reg_TetR-rel_C_sf"/>
</dbReference>
<dbReference type="InterPro" id="IPR001647">
    <property type="entry name" value="HTH_TetR"/>
</dbReference>
<proteinExistence type="predicted"/>
<feature type="domain" description="HTH tetR-type" evidence="3">
    <location>
        <begin position="13"/>
        <end position="73"/>
    </location>
</feature>
<dbReference type="GO" id="GO:0003677">
    <property type="term" value="F:DNA binding"/>
    <property type="evidence" value="ECO:0007669"/>
    <property type="project" value="UniProtKB-UniRule"/>
</dbReference>
<dbReference type="SUPFAM" id="SSF46689">
    <property type="entry name" value="Homeodomain-like"/>
    <property type="match status" value="1"/>
</dbReference>
<feature type="DNA-binding region" description="H-T-H motif" evidence="2">
    <location>
        <begin position="36"/>
        <end position="55"/>
    </location>
</feature>
<dbReference type="GO" id="GO:0045892">
    <property type="term" value="P:negative regulation of DNA-templated transcription"/>
    <property type="evidence" value="ECO:0007669"/>
    <property type="project" value="InterPro"/>
</dbReference>
<evidence type="ECO:0000313" key="4">
    <source>
        <dbReference type="EMBL" id="GHD25527.1"/>
    </source>
</evidence>
<dbReference type="PANTHER" id="PTHR30328">
    <property type="entry name" value="TRANSCRIPTIONAL REPRESSOR"/>
    <property type="match status" value="1"/>
</dbReference>
<comment type="caution">
    <text evidence="4">The sequence shown here is derived from an EMBL/GenBank/DDBJ whole genome shotgun (WGS) entry which is preliminary data.</text>
</comment>
<reference evidence="4" key="1">
    <citation type="journal article" date="2014" name="Int. J. Syst. Evol. Microbiol.">
        <title>Complete genome sequence of Corynebacterium casei LMG S-19264T (=DSM 44701T), isolated from a smear-ripened cheese.</title>
        <authorList>
            <consortium name="US DOE Joint Genome Institute (JGI-PGF)"/>
            <person name="Walter F."/>
            <person name="Albersmeier A."/>
            <person name="Kalinowski J."/>
            <person name="Ruckert C."/>
        </authorList>
    </citation>
    <scope>NUCLEOTIDE SEQUENCE</scope>
    <source>
        <strain evidence="4">KCTC 23430</strain>
    </source>
</reference>
<accession>A0A918XD46</accession>
<dbReference type="PRINTS" id="PR00455">
    <property type="entry name" value="HTHTETR"/>
</dbReference>
<gene>
    <name evidence="4" type="ORF">GCM10007053_01430</name>
</gene>
<evidence type="ECO:0000256" key="1">
    <source>
        <dbReference type="ARBA" id="ARBA00023125"/>
    </source>
</evidence>
<dbReference type="EMBL" id="BMYM01000001">
    <property type="protein sequence ID" value="GHD25527.1"/>
    <property type="molecule type" value="Genomic_DNA"/>
</dbReference>
<sequence length="215" mass="24547">MSRNQYRVGQIRIDNEALILQAAEQEFARVGFSGTSISRIAQEAGVPRSNVHYYFSSKEALYQRLLTNVLDAWNRSFPEITPEDDPAQALGEYIRAKLDFSRNEPNASKIFANEILRGAPLLKAFLQENYSTWLKRKQDVIQQWIAQGKMDDIDPLNLLFMIWATTQHYADFDVQVKTALGRDDYTEEDFARITRTVKHIILKGCGLTPGVDTGQ</sequence>
<protein>
    <submittedName>
        <fullName evidence="4">Transcriptional regulator</fullName>
    </submittedName>
</protein>
<dbReference type="SUPFAM" id="SSF48498">
    <property type="entry name" value="Tetracyclin repressor-like, C-terminal domain"/>
    <property type="match status" value="1"/>
</dbReference>
<dbReference type="PANTHER" id="PTHR30328:SF54">
    <property type="entry name" value="HTH-TYPE TRANSCRIPTIONAL REPRESSOR SCO4008"/>
    <property type="match status" value="1"/>
</dbReference>
<dbReference type="AlphaFoldDB" id="A0A918XD46"/>